<dbReference type="EMBL" id="JBHUCX010000008">
    <property type="protein sequence ID" value="MFD1673579.1"/>
    <property type="molecule type" value="Genomic_DNA"/>
</dbReference>
<sequence>MESKPQALSACIICHAERAQGIRICGQFICLDCERDIVHSDVNDAYYQHYVKEMKRIWLSALSM</sequence>
<keyword evidence="2" id="KW-1185">Reference proteome</keyword>
<reference evidence="2" key="1">
    <citation type="journal article" date="2019" name="Int. J. Syst. Evol. Microbiol.">
        <title>The Global Catalogue of Microorganisms (GCM) 10K type strain sequencing project: providing services to taxonomists for standard genome sequencing and annotation.</title>
        <authorList>
            <consortium name="The Broad Institute Genomics Platform"/>
            <consortium name="The Broad Institute Genome Sequencing Center for Infectious Disease"/>
            <person name="Wu L."/>
            <person name="Ma J."/>
        </authorList>
    </citation>
    <scope>NUCLEOTIDE SEQUENCE [LARGE SCALE GENOMIC DNA]</scope>
    <source>
        <strain evidence="2">CGMCC 1.12286</strain>
    </source>
</reference>
<dbReference type="InterPro" id="IPR019700">
    <property type="entry name" value="Sigma-G_inhibitor_Gin"/>
</dbReference>
<accession>A0ABW4JBZ9</accession>
<organism evidence="1 2">
    <name type="scientific">Alicyclobacillus fodiniaquatilis</name>
    <dbReference type="NCBI Taxonomy" id="1661150"/>
    <lineage>
        <taxon>Bacteria</taxon>
        <taxon>Bacillati</taxon>
        <taxon>Bacillota</taxon>
        <taxon>Bacilli</taxon>
        <taxon>Bacillales</taxon>
        <taxon>Alicyclobacillaceae</taxon>
        <taxon>Alicyclobacillus</taxon>
    </lineage>
</organism>
<comment type="caution">
    <text evidence="1">The sequence shown here is derived from an EMBL/GenBank/DDBJ whole genome shotgun (WGS) entry which is preliminary data.</text>
</comment>
<evidence type="ECO:0000313" key="1">
    <source>
        <dbReference type="EMBL" id="MFD1673579.1"/>
    </source>
</evidence>
<evidence type="ECO:0000313" key="2">
    <source>
        <dbReference type="Proteomes" id="UP001597079"/>
    </source>
</evidence>
<protein>
    <submittedName>
        <fullName evidence="1">Sigma factor G inhibitor Gin</fullName>
    </submittedName>
</protein>
<dbReference type="Pfam" id="PF10764">
    <property type="entry name" value="Gin"/>
    <property type="match status" value="1"/>
</dbReference>
<dbReference type="Proteomes" id="UP001597079">
    <property type="component" value="Unassembled WGS sequence"/>
</dbReference>
<dbReference type="RefSeq" id="WP_377941024.1">
    <property type="nucleotide sequence ID" value="NZ_JBHUCX010000008.1"/>
</dbReference>
<proteinExistence type="predicted"/>
<name>A0ABW4JBZ9_9BACL</name>
<gene>
    <name evidence="1" type="ORF">ACFSB2_02500</name>
</gene>